<dbReference type="AlphaFoldDB" id="A0A9N8EJA0"/>
<comment type="caution">
    <text evidence="1">The sequence shown here is derived from an EMBL/GenBank/DDBJ whole genome shotgun (WGS) entry which is preliminary data.</text>
</comment>
<evidence type="ECO:0000313" key="2">
    <source>
        <dbReference type="Proteomes" id="UP001153069"/>
    </source>
</evidence>
<protein>
    <submittedName>
        <fullName evidence="1">Uncharacterized protein</fullName>
    </submittedName>
</protein>
<keyword evidence="2" id="KW-1185">Reference proteome</keyword>
<dbReference type="EMBL" id="CAICTM010001021">
    <property type="protein sequence ID" value="CAB9519515.1"/>
    <property type="molecule type" value="Genomic_DNA"/>
</dbReference>
<sequence length="87" mass="9862">MLGAAALLFRFLCPSSYEGRRSNLYFEIGDKMVLLCIIIIVVGSRAPRFSPGGDVRLDQKDMEREQGRVCVFPFLVQSTDRRSSFAR</sequence>
<name>A0A9N8EJA0_9STRA</name>
<proteinExistence type="predicted"/>
<dbReference type="Proteomes" id="UP001153069">
    <property type="component" value="Unassembled WGS sequence"/>
</dbReference>
<accession>A0A9N8EJA0</accession>
<gene>
    <name evidence="1" type="ORF">SEMRO_1023_G232461.1</name>
</gene>
<reference evidence="1" key="1">
    <citation type="submission" date="2020-06" db="EMBL/GenBank/DDBJ databases">
        <authorList>
            <consortium name="Plant Systems Biology data submission"/>
        </authorList>
    </citation>
    <scope>NUCLEOTIDE SEQUENCE</scope>
    <source>
        <strain evidence="1">D6</strain>
    </source>
</reference>
<evidence type="ECO:0000313" key="1">
    <source>
        <dbReference type="EMBL" id="CAB9519515.1"/>
    </source>
</evidence>
<organism evidence="1 2">
    <name type="scientific">Seminavis robusta</name>
    <dbReference type="NCBI Taxonomy" id="568900"/>
    <lineage>
        <taxon>Eukaryota</taxon>
        <taxon>Sar</taxon>
        <taxon>Stramenopiles</taxon>
        <taxon>Ochrophyta</taxon>
        <taxon>Bacillariophyta</taxon>
        <taxon>Bacillariophyceae</taxon>
        <taxon>Bacillariophycidae</taxon>
        <taxon>Naviculales</taxon>
        <taxon>Naviculaceae</taxon>
        <taxon>Seminavis</taxon>
    </lineage>
</organism>